<dbReference type="Gene3D" id="1.10.1530.10">
    <property type="match status" value="1"/>
</dbReference>
<proteinExistence type="inferred from homology"/>
<evidence type="ECO:0000256" key="1">
    <source>
        <dbReference type="ARBA" id="ARBA00006056"/>
    </source>
</evidence>
<dbReference type="PANTHER" id="PTHR11091">
    <property type="entry name" value="OXIDOREDUCTASE-RELATED"/>
    <property type="match status" value="1"/>
</dbReference>
<dbReference type="Proteomes" id="UP000777440">
    <property type="component" value="Unassembled WGS sequence"/>
</dbReference>
<dbReference type="PANTHER" id="PTHR11091:SF0">
    <property type="entry name" value="MALATE DEHYDROGENASE"/>
    <property type="match status" value="1"/>
</dbReference>
<name>A0ABS7I5Y9_9MICO</name>
<gene>
    <name evidence="3" type="ORF">JNB61_19205</name>
</gene>
<dbReference type="Gene3D" id="3.30.1370.60">
    <property type="entry name" value="Hypothetical oxidoreductase yiak, domain 2"/>
    <property type="match status" value="1"/>
</dbReference>
<keyword evidence="4" id="KW-1185">Reference proteome</keyword>
<dbReference type="Gene3D" id="3.30.60.50">
    <property type="entry name" value="Hypothetical oxidoreductase yiak, domain 3"/>
    <property type="match status" value="1"/>
</dbReference>
<comment type="caution">
    <text evidence="3">The sequence shown here is derived from an EMBL/GenBank/DDBJ whole genome shotgun (WGS) entry which is preliminary data.</text>
</comment>
<keyword evidence="2" id="KW-0560">Oxidoreductase</keyword>
<protein>
    <submittedName>
        <fullName evidence="3">Ldh family oxidoreductase</fullName>
    </submittedName>
</protein>
<organism evidence="3 4">
    <name type="scientific">Microbacterium ureisolvens</name>
    <dbReference type="NCBI Taxonomy" id="2781186"/>
    <lineage>
        <taxon>Bacteria</taxon>
        <taxon>Bacillati</taxon>
        <taxon>Actinomycetota</taxon>
        <taxon>Actinomycetes</taxon>
        <taxon>Micrococcales</taxon>
        <taxon>Microbacteriaceae</taxon>
        <taxon>Microbacterium</taxon>
    </lineage>
</organism>
<dbReference type="SUPFAM" id="SSF89733">
    <property type="entry name" value="L-sulfolactate dehydrogenase-like"/>
    <property type="match status" value="1"/>
</dbReference>
<dbReference type="InterPro" id="IPR043144">
    <property type="entry name" value="Mal/L-sulf/L-lact_DH-like_ah"/>
</dbReference>
<evidence type="ECO:0000256" key="2">
    <source>
        <dbReference type="ARBA" id="ARBA00023002"/>
    </source>
</evidence>
<dbReference type="InterPro" id="IPR043143">
    <property type="entry name" value="Mal/L-sulf/L-lact_DH-like_NADP"/>
</dbReference>
<reference evidence="3 4" key="1">
    <citation type="journal article" date="2021" name="MBio">
        <title>Poor Competitiveness of Bradyrhizobium in Pigeon Pea Root Colonization in Indian Soils.</title>
        <authorList>
            <person name="Chalasani D."/>
            <person name="Basu A."/>
            <person name="Pullabhotla S.V.S.R.N."/>
            <person name="Jorrin B."/>
            <person name="Neal A.L."/>
            <person name="Poole P.S."/>
            <person name="Podile A.R."/>
            <person name="Tkacz A."/>
        </authorList>
    </citation>
    <scope>NUCLEOTIDE SEQUENCE [LARGE SCALE GENOMIC DNA]</scope>
    <source>
        <strain evidence="3 4">HU12</strain>
    </source>
</reference>
<dbReference type="RefSeq" id="WP_220292527.1">
    <property type="nucleotide sequence ID" value="NZ_JAEUAX010000019.1"/>
</dbReference>
<dbReference type="InterPro" id="IPR003767">
    <property type="entry name" value="Malate/L-lactate_DH-like"/>
</dbReference>
<evidence type="ECO:0000313" key="4">
    <source>
        <dbReference type="Proteomes" id="UP000777440"/>
    </source>
</evidence>
<dbReference type="Pfam" id="PF02615">
    <property type="entry name" value="Ldh_2"/>
    <property type="match status" value="1"/>
</dbReference>
<accession>A0ABS7I5Y9</accession>
<comment type="similarity">
    <text evidence="1">Belongs to the LDH2/MDH2 oxidoreductase family.</text>
</comment>
<evidence type="ECO:0000313" key="3">
    <source>
        <dbReference type="EMBL" id="MBW9111900.1"/>
    </source>
</evidence>
<dbReference type="EMBL" id="JAEUAX010000019">
    <property type="protein sequence ID" value="MBW9111900.1"/>
    <property type="molecule type" value="Genomic_DNA"/>
</dbReference>
<sequence length="340" mass="35347">MRRDVSDAKALAAAALQRAGVDAEHADTQATHLIDAELRGHPSHGLLRLPRIIARIRNGVSAPNETGTHTWVADALLQVDGQDGLGPVVGYRALDTLEQRVARTGIAAAVISRTNHLGMLAQYAERSAQHGWVAIALTTSEALVHPWGGRRALIGTNPVAAAVPALPKPFVLDMATGLISMGKVHAYAAAGRPLEPGWAVDAAGEPTTDAAAASTGAIAPFGGPKGYALGLAFELIVASLTDTALGTDVAGTLDDDRFATKGDVFILATPQPGTTERVSAYLDLLRAEKPQPGMPPVTIPGDRARSSHATRLADGIDVDDGLWEQLTHLAALPLTKGQSS</sequence>
<dbReference type="InterPro" id="IPR036111">
    <property type="entry name" value="Mal/L-sulfo/L-lacto_DH-like_sf"/>
</dbReference>